<proteinExistence type="predicted"/>
<sequence>MALQDLALEKSGALEKDFGIVVTGPVTPQAPQPCIKIPAIYSVVPWVSSIAEAPPRHMGVPVAERSAGFLQFVDGVEAYTNRNVVARLFVNKTDIVGRLIKMGSLHSSDLREGLTPGVTAANVPPHPGHARTAPQWERDSAAYVHMVALANYARGLGLFLINTQAMAVQALHMAEQGNHALVGAVKSVLKNHWMQQSMSATNKGTNTTINSYSGAAASFSRWVAEKYGDDVSVMPISRTMVVTFLEAEKVQRVVTCTRERWNTAGEQSGGSSDDEPAADTTMGR</sequence>
<evidence type="ECO:0000313" key="1">
    <source>
        <dbReference type="EMBL" id="KAK1868543.1"/>
    </source>
</evidence>
<comment type="caution">
    <text evidence="1">The sequence shown here is derived from an EMBL/GenBank/DDBJ whole genome shotgun (WGS) entry which is preliminary data.</text>
</comment>
<dbReference type="Proteomes" id="UP000798662">
    <property type="component" value="Chromosome 3"/>
</dbReference>
<protein>
    <submittedName>
        <fullName evidence="1">Uncharacterized protein</fullName>
    </submittedName>
</protein>
<keyword evidence="2" id="KW-1185">Reference proteome</keyword>
<reference evidence="1" key="1">
    <citation type="submission" date="2019-11" db="EMBL/GenBank/DDBJ databases">
        <title>Nori genome reveals adaptations in red seaweeds to the harsh intertidal environment.</title>
        <authorList>
            <person name="Wang D."/>
            <person name="Mao Y."/>
        </authorList>
    </citation>
    <scope>NUCLEOTIDE SEQUENCE</scope>
    <source>
        <tissue evidence="1">Gametophyte</tissue>
    </source>
</reference>
<name>A0ACC3CFB3_PYRYE</name>
<gene>
    <name evidence="1" type="ORF">I4F81_011028</name>
</gene>
<organism evidence="1 2">
    <name type="scientific">Pyropia yezoensis</name>
    <name type="common">Susabi-nori</name>
    <name type="synonym">Porphyra yezoensis</name>
    <dbReference type="NCBI Taxonomy" id="2788"/>
    <lineage>
        <taxon>Eukaryota</taxon>
        <taxon>Rhodophyta</taxon>
        <taxon>Bangiophyceae</taxon>
        <taxon>Bangiales</taxon>
        <taxon>Bangiaceae</taxon>
        <taxon>Pyropia</taxon>
    </lineage>
</organism>
<dbReference type="EMBL" id="CM020620">
    <property type="protein sequence ID" value="KAK1868543.1"/>
    <property type="molecule type" value="Genomic_DNA"/>
</dbReference>
<accession>A0ACC3CFB3</accession>
<evidence type="ECO:0000313" key="2">
    <source>
        <dbReference type="Proteomes" id="UP000798662"/>
    </source>
</evidence>